<dbReference type="OrthoDB" id="165596at2"/>
<dbReference type="EMBL" id="BIFT01000002">
    <property type="protein sequence ID" value="GCE30208.1"/>
    <property type="molecule type" value="Genomic_DNA"/>
</dbReference>
<proteinExistence type="predicted"/>
<dbReference type="AlphaFoldDB" id="A0A402BFN5"/>
<dbReference type="Proteomes" id="UP000287171">
    <property type="component" value="Unassembled WGS sequence"/>
</dbReference>
<organism evidence="1 2">
    <name type="scientific">Dictyobacter alpinus</name>
    <dbReference type="NCBI Taxonomy" id="2014873"/>
    <lineage>
        <taxon>Bacteria</taxon>
        <taxon>Bacillati</taxon>
        <taxon>Chloroflexota</taxon>
        <taxon>Ktedonobacteria</taxon>
        <taxon>Ktedonobacterales</taxon>
        <taxon>Dictyobacteraceae</taxon>
        <taxon>Dictyobacter</taxon>
    </lineage>
</organism>
<evidence type="ECO:0000313" key="2">
    <source>
        <dbReference type="Proteomes" id="UP000287171"/>
    </source>
</evidence>
<accession>A0A402BFN5</accession>
<comment type="caution">
    <text evidence="1">The sequence shown here is derived from an EMBL/GenBank/DDBJ whole genome shotgun (WGS) entry which is preliminary data.</text>
</comment>
<protein>
    <submittedName>
        <fullName evidence="1">Uncharacterized protein</fullName>
    </submittedName>
</protein>
<keyword evidence="2" id="KW-1185">Reference proteome</keyword>
<dbReference type="RefSeq" id="WP_126630358.1">
    <property type="nucleotide sequence ID" value="NZ_BIFT01000002.1"/>
</dbReference>
<reference evidence="2" key="1">
    <citation type="submission" date="2018-12" db="EMBL/GenBank/DDBJ databases">
        <title>Tengunoibacter tsumagoiensis gen. nov., sp. nov., Dictyobacter kobayashii sp. nov., D. alpinus sp. nov., and D. joshuensis sp. nov. and description of Dictyobacteraceae fam. nov. within the order Ktedonobacterales isolated from Tengu-no-mugimeshi.</title>
        <authorList>
            <person name="Wang C.M."/>
            <person name="Zheng Y."/>
            <person name="Sakai Y."/>
            <person name="Toyoda A."/>
            <person name="Minakuchi Y."/>
            <person name="Abe K."/>
            <person name="Yokota A."/>
            <person name="Yabe S."/>
        </authorList>
    </citation>
    <scope>NUCLEOTIDE SEQUENCE [LARGE SCALE GENOMIC DNA]</scope>
    <source>
        <strain evidence="2">Uno16</strain>
    </source>
</reference>
<sequence length="77" mass="9259">MTLPTLDQTEGIWIGRTQDQGYHYIQDIFPNNIQRERYHQDNCFALITRGSLQPEQPDGLTPIQRTWERLQRYRQVL</sequence>
<evidence type="ECO:0000313" key="1">
    <source>
        <dbReference type="EMBL" id="GCE30208.1"/>
    </source>
</evidence>
<gene>
    <name evidence="1" type="ORF">KDA_56920</name>
</gene>
<name>A0A402BFN5_9CHLR</name>